<dbReference type="Pfam" id="PF00117">
    <property type="entry name" value="GATase"/>
    <property type="match status" value="1"/>
</dbReference>
<keyword evidence="5 9" id="KW-0332">GMP biosynthesis</keyword>
<keyword evidence="13" id="KW-1185">Reference proteome</keyword>
<dbReference type="Pfam" id="PF00958">
    <property type="entry name" value="GMP_synt_C"/>
    <property type="match status" value="1"/>
</dbReference>
<evidence type="ECO:0000313" key="13">
    <source>
        <dbReference type="Proteomes" id="UP000538666"/>
    </source>
</evidence>
<dbReference type="GO" id="GO:0003921">
    <property type="term" value="F:GMP synthase activity"/>
    <property type="evidence" value="ECO:0007669"/>
    <property type="project" value="InterPro"/>
</dbReference>
<evidence type="ECO:0000256" key="1">
    <source>
        <dbReference type="ARBA" id="ARBA00002332"/>
    </source>
</evidence>
<evidence type="ECO:0000259" key="11">
    <source>
        <dbReference type="PROSITE" id="PS51553"/>
    </source>
</evidence>
<keyword evidence="7 9" id="KW-0067">ATP-binding</keyword>
<dbReference type="CDD" id="cd01997">
    <property type="entry name" value="GMP_synthase_C"/>
    <property type="match status" value="1"/>
</dbReference>
<dbReference type="InterPro" id="IPR001674">
    <property type="entry name" value="GMP_synth_C"/>
</dbReference>
<dbReference type="InterPro" id="IPR029062">
    <property type="entry name" value="Class_I_gatase-like"/>
</dbReference>
<dbReference type="CDD" id="cd01742">
    <property type="entry name" value="GATase1_GMP_Synthase"/>
    <property type="match status" value="1"/>
</dbReference>
<protein>
    <recommendedName>
        <fullName evidence="9">GMP synthase [glutamine-hydrolyzing]</fullName>
        <ecNumber evidence="9">6.3.5.2</ecNumber>
    </recommendedName>
    <alternativeName>
        <fullName evidence="9">GMP synthetase</fullName>
    </alternativeName>
    <alternativeName>
        <fullName evidence="9">Glutamine amidotransferase</fullName>
    </alternativeName>
</protein>
<dbReference type="FunFam" id="3.40.50.880:FF:000001">
    <property type="entry name" value="GMP synthase [glutamine-hydrolyzing]"/>
    <property type="match status" value="1"/>
</dbReference>
<evidence type="ECO:0000256" key="10">
    <source>
        <dbReference type="PROSITE-ProRule" id="PRU00886"/>
    </source>
</evidence>
<dbReference type="PROSITE" id="PS51553">
    <property type="entry name" value="GMPS_ATP_PPASE"/>
    <property type="match status" value="1"/>
</dbReference>
<dbReference type="PROSITE" id="PS51273">
    <property type="entry name" value="GATASE_TYPE_1"/>
    <property type="match status" value="1"/>
</dbReference>
<dbReference type="SUPFAM" id="SSF54810">
    <property type="entry name" value="GMP synthetase C-terminal dimerisation domain"/>
    <property type="match status" value="1"/>
</dbReference>
<dbReference type="FunFam" id="3.40.50.620:FF:000001">
    <property type="entry name" value="GMP synthase [glutamine-hydrolyzing]"/>
    <property type="match status" value="1"/>
</dbReference>
<evidence type="ECO:0000256" key="2">
    <source>
        <dbReference type="ARBA" id="ARBA00005153"/>
    </source>
</evidence>
<organism evidence="12 13">
    <name type="scientific">Silvibacterium bohemicum</name>
    <dbReference type="NCBI Taxonomy" id="1577686"/>
    <lineage>
        <taxon>Bacteria</taxon>
        <taxon>Pseudomonadati</taxon>
        <taxon>Acidobacteriota</taxon>
        <taxon>Terriglobia</taxon>
        <taxon>Terriglobales</taxon>
        <taxon>Acidobacteriaceae</taxon>
        <taxon>Silvibacterium</taxon>
    </lineage>
</organism>
<dbReference type="SUPFAM" id="SSF52402">
    <property type="entry name" value="Adenine nucleotide alpha hydrolases-like"/>
    <property type="match status" value="1"/>
</dbReference>
<comment type="caution">
    <text evidence="12">The sequence shown here is derived from an EMBL/GenBank/DDBJ whole genome shotgun (WGS) entry which is preliminary data.</text>
</comment>
<evidence type="ECO:0000256" key="7">
    <source>
        <dbReference type="ARBA" id="ARBA00022840"/>
    </source>
</evidence>
<dbReference type="RefSeq" id="WP_050057731.1">
    <property type="nucleotide sequence ID" value="NZ_JACHEK010000001.1"/>
</dbReference>
<dbReference type="PRINTS" id="PR00097">
    <property type="entry name" value="ANTSNTHASEII"/>
</dbReference>
<dbReference type="EMBL" id="JACHEK010000001">
    <property type="protein sequence ID" value="MBB6142514.1"/>
    <property type="molecule type" value="Genomic_DNA"/>
</dbReference>
<evidence type="ECO:0000256" key="4">
    <source>
        <dbReference type="ARBA" id="ARBA00022741"/>
    </source>
</evidence>
<reference evidence="12 13" key="1">
    <citation type="submission" date="2020-08" db="EMBL/GenBank/DDBJ databases">
        <title>Genomic Encyclopedia of Type Strains, Phase IV (KMG-IV): sequencing the most valuable type-strain genomes for metagenomic binning, comparative biology and taxonomic classification.</title>
        <authorList>
            <person name="Goeker M."/>
        </authorList>
    </citation>
    <scope>NUCLEOTIDE SEQUENCE [LARGE SCALE GENOMIC DNA]</scope>
    <source>
        <strain evidence="12 13">DSM 103733</strain>
    </source>
</reference>
<dbReference type="UniPathway" id="UPA00189">
    <property type="reaction ID" value="UER00296"/>
</dbReference>
<dbReference type="InterPro" id="IPR017926">
    <property type="entry name" value="GATASE"/>
</dbReference>
<evidence type="ECO:0000256" key="6">
    <source>
        <dbReference type="ARBA" id="ARBA00022755"/>
    </source>
</evidence>
<dbReference type="SUPFAM" id="SSF52317">
    <property type="entry name" value="Class I glutamine amidotransferase-like"/>
    <property type="match status" value="1"/>
</dbReference>
<feature type="active site" evidence="9">
    <location>
        <position position="171"/>
    </location>
</feature>
<comment type="subunit">
    <text evidence="9">Homodimer.</text>
</comment>
<dbReference type="PRINTS" id="PR00096">
    <property type="entry name" value="GATASE"/>
</dbReference>
<dbReference type="EC" id="6.3.5.2" evidence="9"/>
<dbReference type="InterPro" id="IPR004739">
    <property type="entry name" value="GMP_synth_GATase"/>
</dbReference>
<evidence type="ECO:0000256" key="5">
    <source>
        <dbReference type="ARBA" id="ARBA00022749"/>
    </source>
</evidence>
<gene>
    <name evidence="9" type="primary">guaA</name>
    <name evidence="12" type="ORF">HNQ77_000452</name>
</gene>
<comment type="function">
    <text evidence="1 9">Catalyzes the synthesis of GMP from XMP.</text>
</comment>
<dbReference type="GO" id="GO:0005829">
    <property type="term" value="C:cytosol"/>
    <property type="evidence" value="ECO:0007669"/>
    <property type="project" value="TreeGrafter"/>
</dbReference>
<dbReference type="HAMAP" id="MF_00344">
    <property type="entry name" value="GMP_synthase"/>
    <property type="match status" value="1"/>
</dbReference>
<name>A0A841JWY8_9BACT</name>
<feature type="domain" description="GMPS ATP-PPase" evidence="11">
    <location>
        <begin position="196"/>
        <end position="395"/>
    </location>
</feature>
<dbReference type="NCBIfam" id="TIGR00888">
    <property type="entry name" value="guaA_Nterm"/>
    <property type="match status" value="1"/>
</dbReference>
<dbReference type="Gene3D" id="3.30.300.10">
    <property type="match status" value="1"/>
</dbReference>
<evidence type="ECO:0000256" key="9">
    <source>
        <dbReference type="HAMAP-Rule" id="MF_00344"/>
    </source>
</evidence>
<dbReference type="Gene3D" id="3.40.50.620">
    <property type="entry name" value="HUPs"/>
    <property type="match status" value="1"/>
</dbReference>
<sequence length="520" mass="56955">MDTASIVILDFGSQYTQLIARRIREQNVFSVVLPCTASIAEIQAQKPIGLILSGGPCSVYDSDAPPADAKILDLGLPTLGICYGLQFITHHLGGKVRSAPKREYGHAEVSVVDKDLPLFADIPADLSVWMSHGDEAIDLPPGFHLTAKTSNAVAGIANPEKKIWAVQFHPEVHHTKQGTALLRNFLFKLCKAAPDWTPQHFIESTVAAIREKVGDGHAICALSGGVDSSVAAVLVHRAIGDRLTCVFVDNGVLRKNEFFKVQENLRAKLGLNLVAVDASGRFLSKLAGVTDPETKRKIIGREFIEVFDDEAHRILEQSGNLNSEVAWLVQGTLYPDVIESSSVKGPSQTIKSHHNVGGLPETMKLKLIEPLRDLFKDEVRRIGRDLQMPADILERQPFPGPGLAVRILGEITPERVALLQEADDIVVTEIKNAGLYQQIWQSFAVLLPVKSVGVMGDQRTYAYTCAVRAVHSEDGMTADWVPLPYEVLKTISSRIVNEIPGINRVVYDITSKPPGTIEWE</sequence>
<evidence type="ECO:0000256" key="8">
    <source>
        <dbReference type="ARBA" id="ARBA00022962"/>
    </source>
</evidence>
<dbReference type="Gene3D" id="3.40.50.880">
    <property type="match status" value="1"/>
</dbReference>
<keyword evidence="6 9" id="KW-0658">Purine biosynthesis</keyword>
<dbReference type="PANTHER" id="PTHR11922:SF2">
    <property type="entry name" value="GMP SYNTHASE [GLUTAMINE-HYDROLYZING]"/>
    <property type="match status" value="1"/>
</dbReference>
<dbReference type="PANTHER" id="PTHR11922">
    <property type="entry name" value="GMP SYNTHASE-RELATED"/>
    <property type="match status" value="1"/>
</dbReference>
<dbReference type="InterPro" id="IPR025777">
    <property type="entry name" value="GMPS_ATP_PPase_dom"/>
</dbReference>
<dbReference type="OrthoDB" id="9802219at2"/>
<keyword evidence="3 9" id="KW-0436">Ligase</keyword>
<comment type="pathway">
    <text evidence="2 9">Purine metabolism; GMP biosynthesis; GMP from XMP (L-Gln route): step 1/1.</text>
</comment>
<comment type="catalytic activity">
    <reaction evidence="9">
        <text>XMP + L-glutamine + ATP + H2O = GMP + L-glutamate + AMP + diphosphate + 2 H(+)</text>
        <dbReference type="Rhea" id="RHEA:11680"/>
        <dbReference type="ChEBI" id="CHEBI:15377"/>
        <dbReference type="ChEBI" id="CHEBI:15378"/>
        <dbReference type="ChEBI" id="CHEBI:29985"/>
        <dbReference type="ChEBI" id="CHEBI:30616"/>
        <dbReference type="ChEBI" id="CHEBI:33019"/>
        <dbReference type="ChEBI" id="CHEBI:57464"/>
        <dbReference type="ChEBI" id="CHEBI:58115"/>
        <dbReference type="ChEBI" id="CHEBI:58359"/>
        <dbReference type="ChEBI" id="CHEBI:456215"/>
        <dbReference type="EC" id="6.3.5.2"/>
    </reaction>
</comment>
<proteinExistence type="inferred from homology"/>
<dbReference type="InterPro" id="IPR014729">
    <property type="entry name" value="Rossmann-like_a/b/a_fold"/>
</dbReference>
<dbReference type="Proteomes" id="UP000538666">
    <property type="component" value="Unassembled WGS sequence"/>
</dbReference>
<dbReference type="NCBIfam" id="TIGR00884">
    <property type="entry name" value="guaA_Cterm"/>
    <property type="match status" value="1"/>
</dbReference>
<evidence type="ECO:0000256" key="3">
    <source>
        <dbReference type="ARBA" id="ARBA00022598"/>
    </source>
</evidence>
<dbReference type="NCBIfam" id="NF000848">
    <property type="entry name" value="PRK00074.1"/>
    <property type="match status" value="1"/>
</dbReference>
<dbReference type="InterPro" id="IPR022955">
    <property type="entry name" value="GMP_synthase"/>
</dbReference>
<keyword evidence="4 9" id="KW-0547">Nucleotide-binding</keyword>
<dbReference type="FunFam" id="3.30.300.10:FF:000002">
    <property type="entry name" value="GMP synthase [glutamine-hydrolyzing]"/>
    <property type="match status" value="1"/>
</dbReference>
<evidence type="ECO:0000313" key="12">
    <source>
        <dbReference type="EMBL" id="MBB6142514.1"/>
    </source>
</evidence>
<feature type="active site" evidence="9">
    <location>
        <position position="169"/>
    </location>
</feature>
<keyword evidence="8 9" id="KW-0315">Glutamine amidotransferase</keyword>
<feature type="binding site" evidence="10">
    <location>
        <begin position="223"/>
        <end position="229"/>
    </location>
    <ligand>
        <name>ATP</name>
        <dbReference type="ChEBI" id="CHEBI:30616"/>
    </ligand>
</feature>
<dbReference type="GO" id="GO:0005524">
    <property type="term" value="F:ATP binding"/>
    <property type="evidence" value="ECO:0007669"/>
    <property type="project" value="UniProtKB-UniRule"/>
</dbReference>
<accession>A0A841JWY8</accession>
<dbReference type="AlphaFoldDB" id="A0A841JWY8"/>
<feature type="active site" description="Nucleophile" evidence="9">
    <location>
        <position position="82"/>
    </location>
</feature>